<comment type="caution">
    <text evidence="6">The sequence shown here is derived from an EMBL/GenBank/DDBJ whole genome shotgun (WGS) entry which is preliminary data.</text>
</comment>
<dbReference type="EMBL" id="REFO01000010">
    <property type="protein sequence ID" value="RMA97869.1"/>
    <property type="molecule type" value="Genomic_DNA"/>
</dbReference>
<evidence type="ECO:0000256" key="5">
    <source>
        <dbReference type="SAM" id="Phobius"/>
    </source>
</evidence>
<dbReference type="Proteomes" id="UP000280842">
    <property type="component" value="Unassembled WGS sequence"/>
</dbReference>
<evidence type="ECO:0000313" key="7">
    <source>
        <dbReference type="Proteomes" id="UP000280842"/>
    </source>
</evidence>
<evidence type="ECO:0000256" key="2">
    <source>
        <dbReference type="ARBA" id="ARBA00022692"/>
    </source>
</evidence>
<keyword evidence="7" id="KW-1185">Reference proteome</keyword>
<proteinExistence type="predicted"/>
<dbReference type="PANTHER" id="PTHR11040">
    <property type="entry name" value="ZINC/IRON TRANSPORTER"/>
    <property type="match status" value="1"/>
</dbReference>
<reference evidence="6 7" key="1">
    <citation type="submission" date="2018-10" db="EMBL/GenBank/DDBJ databases">
        <title>Genomic Encyclopedia of Archaeal and Bacterial Type Strains, Phase II (KMG-II): from individual species to whole genera.</title>
        <authorList>
            <person name="Goeker M."/>
        </authorList>
    </citation>
    <scope>NUCLEOTIDE SEQUENCE [LARGE SCALE GENOMIC DNA]</scope>
    <source>
        <strain evidence="6 7">VM1</strain>
    </source>
</reference>
<evidence type="ECO:0000256" key="4">
    <source>
        <dbReference type="ARBA" id="ARBA00023136"/>
    </source>
</evidence>
<protein>
    <submittedName>
        <fullName evidence="6">ZIP family zinc transporter</fullName>
    </submittedName>
</protein>
<dbReference type="PANTHER" id="PTHR11040:SF70">
    <property type="entry name" value="OS05G0316100 PROTEIN"/>
    <property type="match status" value="1"/>
</dbReference>
<sequence>MYSSSIINNVILAGLFIWFTTSLGAIVAVIFKRFPSSWLYISLAFSGGIMLVASFTSLILPAIDKGSIYIVLLGIILGFVMIYILEKFLPHEEHFLKYKIATAYKDKVRSIVLIVLAIIIHNFPEGMAVGVSIVNDIHKGWATAIAIGIQDIPEGLAVSLPLIFLTNRVFIPIFIGILSGFSEFVFALAGGLIFSYLDFFLPLGMSIAGGAMIYVTVKEVFPQVYSENKEGLVTIGFLIGFLTMLYLDTVLG</sequence>
<gene>
    <name evidence="6" type="ORF">CLV39_0499</name>
</gene>
<feature type="transmembrane region" description="Helical" evidence="5">
    <location>
        <begin position="66"/>
        <end position="89"/>
    </location>
</feature>
<evidence type="ECO:0000313" key="6">
    <source>
        <dbReference type="EMBL" id="RMA97869.1"/>
    </source>
</evidence>
<dbReference type="GO" id="GO:0005385">
    <property type="term" value="F:zinc ion transmembrane transporter activity"/>
    <property type="evidence" value="ECO:0007669"/>
    <property type="project" value="TreeGrafter"/>
</dbReference>
<keyword evidence="4 5" id="KW-0472">Membrane</keyword>
<evidence type="ECO:0000256" key="3">
    <source>
        <dbReference type="ARBA" id="ARBA00022989"/>
    </source>
</evidence>
<dbReference type="AlphaFoldDB" id="A0A3M0BNK3"/>
<evidence type="ECO:0000256" key="1">
    <source>
        <dbReference type="ARBA" id="ARBA00004141"/>
    </source>
</evidence>
<feature type="transmembrane region" description="Helical" evidence="5">
    <location>
        <begin position="170"/>
        <end position="193"/>
    </location>
</feature>
<dbReference type="OrthoDB" id="9787346at2"/>
<keyword evidence="3 5" id="KW-1133">Transmembrane helix</keyword>
<feature type="transmembrane region" description="Helical" evidence="5">
    <location>
        <begin position="229"/>
        <end position="247"/>
    </location>
</feature>
<keyword evidence="2 5" id="KW-0812">Transmembrane</keyword>
<organism evidence="6 7">
    <name type="scientific">Hydrogenothermus marinus</name>
    <dbReference type="NCBI Taxonomy" id="133270"/>
    <lineage>
        <taxon>Bacteria</taxon>
        <taxon>Pseudomonadati</taxon>
        <taxon>Aquificota</taxon>
        <taxon>Aquificia</taxon>
        <taxon>Aquificales</taxon>
        <taxon>Hydrogenothermaceae</taxon>
        <taxon>Hydrogenothermus</taxon>
    </lineage>
</organism>
<feature type="transmembrane region" description="Helical" evidence="5">
    <location>
        <begin position="110"/>
        <end position="134"/>
    </location>
</feature>
<feature type="transmembrane region" description="Helical" evidence="5">
    <location>
        <begin position="199"/>
        <end position="217"/>
    </location>
</feature>
<feature type="transmembrane region" description="Helical" evidence="5">
    <location>
        <begin position="6"/>
        <end position="31"/>
    </location>
</feature>
<dbReference type="GO" id="GO:0016020">
    <property type="term" value="C:membrane"/>
    <property type="evidence" value="ECO:0007669"/>
    <property type="project" value="UniProtKB-SubCell"/>
</dbReference>
<dbReference type="RefSeq" id="WP_121922630.1">
    <property type="nucleotide sequence ID" value="NZ_REFO01000010.1"/>
</dbReference>
<dbReference type="InterPro" id="IPR003689">
    <property type="entry name" value="ZIP"/>
</dbReference>
<accession>A0A3M0BNK3</accession>
<feature type="transmembrane region" description="Helical" evidence="5">
    <location>
        <begin position="38"/>
        <end position="60"/>
    </location>
</feature>
<dbReference type="Pfam" id="PF02535">
    <property type="entry name" value="Zip"/>
    <property type="match status" value="1"/>
</dbReference>
<name>A0A3M0BNK3_9AQUI</name>
<comment type="subcellular location">
    <subcellularLocation>
        <location evidence="1">Membrane</location>
        <topology evidence="1">Multi-pass membrane protein</topology>
    </subcellularLocation>
</comment>